<dbReference type="GO" id="GO:0016779">
    <property type="term" value="F:nucleotidyltransferase activity"/>
    <property type="evidence" value="ECO:0007669"/>
    <property type="project" value="UniProtKB-KW"/>
</dbReference>
<gene>
    <name evidence="5" type="ORF">EVAR_6919_1</name>
</gene>
<organism evidence="5 6">
    <name type="scientific">Eumeta variegata</name>
    <name type="common">Bagworm moth</name>
    <name type="synonym">Eumeta japonica</name>
    <dbReference type="NCBI Taxonomy" id="151549"/>
    <lineage>
        <taxon>Eukaryota</taxon>
        <taxon>Metazoa</taxon>
        <taxon>Ecdysozoa</taxon>
        <taxon>Arthropoda</taxon>
        <taxon>Hexapoda</taxon>
        <taxon>Insecta</taxon>
        <taxon>Pterygota</taxon>
        <taxon>Neoptera</taxon>
        <taxon>Endopterygota</taxon>
        <taxon>Lepidoptera</taxon>
        <taxon>Glossata</taxon>
        <taxon>Ditrysia</taxon>
        <taxon>Tineoidea</taxon>
        <taxon>Psychidae</taxon>
        <taxon>Oiketicinae</taxon>
        <taxon>Eumeta</taxon>
    </lineage>
</organism>
<dbReference type="InterPro" id="IPR035985">
    <property type="entry name" value="Ubiquitin-activating_enz"/>
</dbReference>
<keyword evidence="6" id="KW-1185">Reference proteome</keyword>
<dbReference type="GO" id="GO:0005737">
    <property type="term" value="C:cytoplasm"/>
    <property type="evidence" value="ECO:0007669"/>
    <property type="project" value="TreeGrafter"/>
</dbReference>
<dbReference type="NCBIfam" id="NF004281">
    <property type="entry name" value="PRK05690.1"/>
    <property type="match status" value="1"/>
</dbReference>
<evidence type="ECO:0000256" key="3">
    <source>
        <dbReference type="ARBA" id="ARBA00022840"/>
    </source>
</evidence>
<dbReference type="PANTHER" id="PTHR10953:SF102">
    <property type="entry name" value="ADENYLYLTRANSFERASE AND SULFURTRANSFERASE MOCS3"/>
    <property type="match status" value="1"/>
</dbReference>
<evidence type="ECO:0000313" key="6">
    <source>
        <dbReference type="Proteomes" id="UP000299102"/>
    </source>
</evidence>
<accession>A0A4C1THH1</accession>
<dbReference type="FunFam" id="3.40.50.720:FF:000033">
    <property type="entry name" value="Adenylyltransferase and sulfurtransferase MOCS3"/>
    <property type="match status" value="1"/>
</dbReference>
<comment type="caution">
    <text evidence="5">The sequence shown here is derived from an EMBL/GenBank/DDBJ whole genome shotgun (WGS) entry which is preliminary data.</text>
</comment>
<dbReference type="EMBL" id="BGZK01000058">
    <property type="protein sequence ID" value="GBP13575.1"/>
    <property type="molecule type" value="Genomic_DNA"/>
</dbReference>
<dbReference type="InterPro" id="IPR045886">
    <property type="entry name" value="ThiF/MoeB/HesA"/>
</dbReference>
<dbReference type="OrthoDB" id="10261062at2759"/>
<dbReference type="SUPFAM" id="SSF69572">
    <property type="entry name" value="Activating enzymes of the ubiquitin-like proteins"/>
    <property type="match status" value="1"/>
</dbReference>
<dbReference type="Gene3D" id="3.40.50.720">
    <property type="entry name" value="NAD(P)-binding Rossmann-like Domain"/>
    <property type="match status" value="1"/>
</dbReference>
<evidence type="ECO:0000259" key="4">
    <source>
        <dbReference type="Pfam" id="PF00899"/>
    </source>
</evidence>
<keyword evidence="2" id="KW-0547">Nucleotide-binding</keyword>
<dbReference type="Pfam" id="PF00899">
    <property type="entry name" value="ThiF"/>
    <property type="match status" value="1"/>
</dbReference>
<dbReference type="Proteomes" id="UP000299102">
    <property type="component" value="Unassembled WGS sequence"/>
</dbReference>
<dbReference type="PANTHER" id="PTHR10953">
    <property type="entry name" value="UBIQUITIN-ACTIVATING ENZYME E1"/>
    <property type="match status" value="1"/>
</dbReference>
<reference evidence="5 6" key="1">
    <citation type="journal article" date="2019" name="Commun. Biol.">
        <title>The bagworm genome reveals a unique fibroin gene that provides high tensile strength.</title>
        <authorList>
            <person name="Kono N."/>
            <person name="Nakamura H."/>
            <person name="Ohtoshi R."/>
            <person name="Tomita M."/>
            <person name="Numata K."/>
            <person name="Arakawa K."/>
        </authorList>
    </citation>
    <scope>NUCLEOTIDE SEQUENCE [LARGE SCALE GENOMIC DNA]</scope>
</reference>
<dbReference type="CDD" id="cd00757">
    <property type="entry name" value="ThiF_MoeB_HesA_family"/>
    <property type="match status" value="1"/>
</dbReference>
<dbReference type="GO" id="GO:0032447">
    <property type="term" value="P:protein urmylation"/>
    <property type="evidence" value="ECO:0007669"/>
    <property type="project" value="TreeGrafter"/>
</dbReference>
<evidence type="ECO:0000256" key="1">
    <source>
        <dbReference type="ARBA" id="ARBA00022679"/>
    </source>
</evidence>
<dbReference type="GO" id="GO:0004792">
    <property type="term" value="F:thiosulfate-cyanide sulfurtransferase activity"/>
    <property type="evidence" value="ECO:0007669"/>
    <property type="project" value="TreeGrafter"/>
</dbReference>
<keyword evidence="1 5" id="KW-0808">Transferase</keyword>
<proteinExistence type="predicted"/>
<protein>
    <submittedName>
        <fullName evidence="5">Adenylyltransferase and sulfurtransferase MOCS3</fullName>
    </submittedName>
</protein>
<dbReference type="InterPro" id="IPR000594">
    <property type="entry name" value="ThiF_NAD_FAD-bd"/>
</dbReference>
<evidence type="ECO:0000256" key="2">
    <source>
        <dbReference type="ARBA" id="ARBA00022741"/>
    </source>
</evidence>
<keyword evidence="3" id="KW-0067">ATP-binding</keyword>
<dbReference type="GO" id="GO:0042292">
    <property type="term" value="F:URM1 activating enzyme activity"/>
    <property type="evidence" value="ECO:0007669"/>
    <property type="project" value="TreeGrafter"/>
</dbReference>
<dbReference type="GO" id="GO:0005524">
    <property type="term" value="F:ATP binding"/>
    <property type="evidence" value="ECO:0007669"/>
    <property type="project" value="UniProtKB-KW"/>
</dbReference>
<sequence length="322" mass="35760">MPIVDCKGTRFEQLTRIVFTHGVQANRFENAPVNTAQPQYQSQNYLYQEQDVNIYSKLHFGEKLPRWAIERYSRQILLSDIGVAGQEKICKSRVLIVGAGGLGCPAASYLAGEIGIVDYDNVDVTNIHRQLLHSEQDQCMNKVESAANALRRINSHITITPYHLQLDSTNVLDIVSKYDLVLDCTDNVPTRYLLNDSCVLLKIPLISGSALKMEGQLTIYVYRPNKYLYETDSTSSGPCYRCLFPSPPPPETVGSCSAQGVAGPVPGVIGTLQALEAIKYIVGKRAKSLLVGRMLLFDGEDCTFRTGELERIRDCETCDCLV</sequence>
<feature type="domain" description="THIF-type NAD/FAD binding fold" evidence="4">
    <location>
        <begin position="72"/>
        <end position="313"/>
    </location>
</feature>
<name>A0A4C1THH1_EUMVA</name>
<dbReference type="AlphaFoldDB" id="A0A4C1THH1"/>
<keyword evidence="5" id="KW-0548">Nucleotidyltransferase</keyword>
<dbReference type="GO" id="GO:0002143">
    <property type="term" value="P:tRNA wobble position uridine thiolation"/>
    <property type="evidence" value="ECO:0007669"/>
    <property type="project" value="TreeGrafter"/>
</dbReference>
<evidence type="ECO:0000313" key="5">
    <source>
        <dbReference type="EMBL" id="GBP13575.1"/>
    </source>
</evidence>
<dbReference type="STRING" id="151549.A0A4C1THH1"/>